<dbReference type="FunFam" id="3.20.20.120:FF:000001">
    <property type="entry name" value="Enolase"/>
    <property type="match status" value="1"/>
</dbReference>
<feature type="binding site" evidence="12 15">
    <location>
        <position position="284"/>
    </location>
    <ligand>
        <name>Mg(2+)</name>
        <dbReference type="ChEBI" id="CHEBI:18420"/>
    </ligand>
</feature>
<dbReference type="Gene3D" id="3.30.390.10">
    <property type="entry name" value="Enolase-like, N-terminal domain"/>
    <property type="match status" value="1"/>
</dbReference>
<dbReference type="UniPathway" id="UPA00109">
    <property type="reaction ID" value="UER00187"/>
</dbReference>
<dbReference type="Pfam" id="PF00113">
    <property type="entry name" value="Enolase_C"/>
    <property type="match status" value="1"/>
</dbReference>
<dbReference type="SMART" id="SM01193">
    <property type="entry name" value="Enolase_N"/>
    <property type="match status" value="1"/>
</dbReference>
<feature type="binding site" evidence="14">
    <location>
        <position position="165"/>
    </location>
    <ligand>
        <name>substrate</name>
    </ligand>
</feature>
<dbReference type="GO" id="GO:0004634">
    <property type="term" value="F:phosphopyruvate hydratase activity"/>
    <property type="evidence" value="ECO:0007669"/>
    <property type="project" value="UniProtKB-UniRule"/>
</dbReference>
<protein>
    <recommendedName>
        <fullName evidence="4 12">Enolase</fullName>
        <ecNumber evidence="3 12">4.2.1.11</ecNumber>
    </recommendedName>
    <alternativeName>
        <fullName evidence="12">2-phospho-D-glycerate hydro-lyase</fullName>
    </alternativeName>
    <alternativeName>
        <fullName evidence="12">2-phosphoglycerate dehydratase</fullName>
    </alternativeName>
</protein>
<dbReference type="SFLD" id="SFLDS00001">
    <property type="entry name" value="Enolase"/>
    <property type="match status" value="1"/>
</dbReference>
<evidence type="ECO:0000259" key="16">
    <source>
        <dbReference type="SMART" id="SM01192"/>
    </source>
</evidence>
<proteinExistence type="inferred from homology"/>
<feature type="binding site" evidence="12 15">
    <location>
        <position position="311"/>
    </location>
    <ligand>
        <name>Mg(2+)</name>
        <dbReference type="ChEBI" id="CHEBI:18420"/>
    </ligand>
</feature>
<dbReference type="GO" id="GO:0005576">
    <property type="term" value="C:extracellular region"/>
    <property type="evidence" value="ECO:0007669"/>
    <property type="project" value="UniProtKB-SubCell"/>
</dbReference>
<dbReference type="EC" id="4.2.1.11" evidence="3 12"/>
<dbReference type="Pfam" id="PF03952">
    <property type="entry name" value="Enolase_N"/>
    <property type="match status" value="1"/>
</dbReference>
<evidence type="ECO:0000256" key="6">
    <source>
        <dbReference type="ARBA" id="ARBA00022525"/>
    </source>
</evidence>
<keyword evidence="8 12" id="KW-0460">Magnesium</keyword>
<dbReference type="PANTHER" id="PTHR11902:SF1">
    <property type="entry name" value="ENOLASE"/>
    <property type="match status" value="1"/>
</dbReference>
<comment type="pathway">
    <text evidence="1 12">Carbohydrate degradation; glycolysis; pyruvate from D-glyceraldehyde 3-phosphate: step 4/5.</text>
</comment>
<evidence type="ECO:0000256" key="3">
    <source>
        <dbReference type="ARBA" id="ARBA00012058"/>
    </source>
</evidence>
<dbReference type="KEGG" id="acaf:CA12_00460"/>
<feature type="active site" description="Proton acceptor" evidence="12 13">
    <location>
        <position position="336"/>
    </location>
</feature>
<reference evidence="18 19" key="1">
    <citation type="submission" date="2019-02" db="EMBL/GenBank/DDBJ databases">
        <title>Deep-cultivation of Planctomycetes and their phenomic and genomic characterization uncovers novel biology.</title>
        <authorList>
            <person name="Wiegand S."/>
            <person name="Jogler M."/>
            <person name="Boedeker C."/>
            <person name="Pinto D."/>
            <person name="Vollmers J."/>
            <person name="Rivas-Marin E."/>
            <person name="Kohn T."/>
            <person name="Peeters S.H."/>
            <person name="Heuer A."/>
            <person name="Rast P."/>
            <person name="Oberbeckmann S."/>
            <person name="Bunk B."/>
            <person name="Jeske O."/>
            <person name="Meyerdierks A."/>
            <person name="Storesund J.E."/>
            <person name="Kallscheuer N."/>
            <person name="Luecker S."/>
            <person name="Lage O.M."/>
            <person name="Pohl T."/>
            <person name="Merkel B.J."/>
            <person name="Hornburger P."/>
            <person name="Mueller R.-W."/>
            <person name="Bruemmer F."/>
            <person name="Labrenz M."/>
            <person name="Spormann A.M."/>
            <person name="Op den Camp H."/>
            <person name="Overmann J."/>
            <person name="Amann R."/>
            <person name="Jetten M.S.M."/>
            <person name="Mascher T."/>
            <person name="Medema M.H."/>
            <person name="Devos D.P."/>
            <person name="Kaster A.-K."/>
            <person name="Ovreas L."/>
            <person name="Rohde M."/>
            <person name="Galperin M.Y."/>
            <person name="Jogler C."/>
        </authorList>
    </citation>
    <scope>NUCLEOTIDE SEQUENCE [LARGE SCALE GENOMIC DNA]</scope>
    <source>
        <strain evidence="18 19">CA12</strain>
    </source>
</reference>
<dbReference type="PROSITE" id="PS00164">
    <property type="entry name" value="ENOLASE"/>
    <property type="match status" value="1"/>
</dbReference>
<dbReference type="PANTHER" id="PTHR11902">
    <property type="entry name" value="ENOLASE"/>
    <property type="match status" value="1"/>
</dbReference>
<evidence type="ECO:0000256" key="11">
    <source>
        <dbReference type="ARBA" id="ARBA00045763"/>
    </source>
</evidence>
<dbReference type="CDD" id="cd03313">
    <property type="entry name" value="enolase"/>
    <property type="match status" value="1"/>
</dbReference>
<evidence type="ECO:0000256" key="13">
    <source>
        <dbReference type="PIRSR" id="PIRSR001400-1"/>
    </source>
</evidence>
<dbReference type="Gene3D" id="3.20.20.120">
    <property type="entry name" value="Enolase-like C-terminal domain"/>
    <property type="match status" value="1"/>
</dbReference>
<evidence type="ECO:0000256" key="15">
    <source>
        <dbReference type="PIRSR" id="PIRSR001400-3"/>
    </source>
</evidence>
<dbReference type="SFLD" id="SFLDF00002">
    <property type="entry name" value="enolase"/>
    <property type="match status" value="1"/>
</dbReference>
<feature type="domain" description="Enolase N-terminal" evidence="17">
    <location>
        <begin position="5"/>
        <end position="135"/>
    </location>
</feature>
<dbReference type="FunFam" id="3.30.390.10:FF:000001">
    <property type="entry name" value="Enolase"/>
    <property type="match status" value="1"/>
</dbReference>
<keyword evidence="5 12" id="KW-0963">Cytoplasm</keyword>
<evidence type="ECO:0000256" key="8">
    <source>
        <dbReference type="ARBA" id="ARBA00022842"/>
    </source>
</evidence>
<name>A0A517P3M8_9PLAN</name>
<feature type="binding site" evidence="14">
    <location>
        <position position="284"/>
    </location>
    <ligand>
        <name>substrate</name>
    </ligand>
</feature>
<keyword evidence="6 12" id="KW-0964">Secreted</keyword>
<comment type="cofactor">
    <cofactor evidence="15">
        <name>Mg(2+)</name>
        <dbReference type="ChEBI" id="CHEBI:18420"/>
    </cofactor>
    <text evidence="15">Mg(2+) is required for catalysis and for stabilizing the dimer.</text>
</comment>
<evidence type="ECO:0000256" key="9">
    <source>
        <dbReference type="ARBA" id="ARBA00023152"/>
    </source>
</evidence>
<feature type="binding site" evidence="14">
    <location>
        <position position="156"/>
    </location>
    <ligand>
        <name>substrate</name>
    </ligand>
</feature>
<dbReference type="InterPro" id="IPR029017">
    <property type="entry name" value="Enolase-like_N"/>
</dbReference>
<feature type="domain" description="Enolase C-terminal TIM barrel" evidence="16">
    <location>
        <begin position="140"/>
        <end position="420"/>
    </location>
</feature>
<evidence type="ECO:0000256" key="1">
    <source>
        <dbReference type="ARBA" id="ARBA00005031"/>
    </source>
</evidence>
<feature type="binding site" evidence="12">
    <location>
        <position position="365"/>
    </location>
    <ligand>
        <name>(2R)-2-phosphoglycerate</name>
        <dbReference type="ChEBI" id="CHEBI:58289"/>
    </ligand>
</feature>
<dbReference type="SUPFAM" id="SSF51604">
    <property type="entry name" value="Enolase C-terminal domain-like"/>
    <property type="match status" value="1"/>
</dbReference>
<keyword evidence="19" id="KW-1185">Reference proteome</keyword>
<dbReference type="SMART" id="SM01192">
    <property type="entry name" value="Enolase_C"/>
    <property type="match status" value="1"/>
</dbReference>
<keyword evidence="10 12" id="KW-0456">Lyase</keyword>
<feature type="binding site" evidence="14">
    <location>
        <position position="387"/>
    </location>
    <ligand>
        <name>substrate</name>
    </ligand>
</feature>
<dbReference type="Proteomes" id="UP000318741">
    <property type="component" value="Chromosome"/>
</dbReference>
<dbReference type="HAMAP" id="MF_00318">
    <property type="entry name" value="Enolase"/>
    <property type="match status" value="1"/>
</dbReference>
<evidence type="ECO:0000313" key="19">
    <source>
        <dbReference type="Proteomes" id="UP000318741"/>
    </source>
</evidence>
<evidence type="ECO:0000313" key="18">
    <source>
        <dbReference type="EMBL" id="QDT13978.1"/>
    </source>
</evidence>
<feature type="binding site" evidence="12">
    <location>
        <position position="366"/>
    </location>
    <ligand>
        <name>(2R)-2-phosphoglycerate</name>
        <dbReference type="ChEBI" id="CHEBI:58289"/>
    </ligand>
</feature>
<gene>
    <name evidence="12 18" type="primary">eno</name>
    <name evidence="18" type="ORF">CA12_00460</name>
</gene>
<feature type="binding site" evidence="14">
    <location>
        <begin position="363"/>
        <end position="366"/>
    </location>
    <ligand>
        <name>substrate</name>
    </ligand>
</feature>
<feature type="binding site" evidence="12 15">
    <location>
        <position position="243"/>
    </location>
    <ligand>
        <name>Mg(2+)</name>
        <dbReference type="ChEBI" id="CHEBI:18420"/>
    </ligand>
</feature>
<evidence type="ECO:0000256" key="2">
    <source>
        <dbReference type="ARBA" id="ARBA00009604"/>
    </source>
</evidence>
<dbReference type="AlphaFoldDB" id="A0A517P3M8"/>
<dbReference type="GO" id="GO:0006096">
    <property type="term" value="P:glycolytic process"/>
    <property type="evidence" value="ECO:0007669"/>
    <property type="project" value="UniProtKB-UniRule"/>
</dbReference>
<comment type="cofactor">
    <cofactor evidence="12">
        <name>Mg(2+)</name>
        <dbReference type="ChEBI" id="CHEBI:18420"/>
    </cofactor>
    <text evidence="12">Binds a second Mg(2+) ion via substrate during catalysis.</text>
</comment>
<dbReference type="SFLD" id="SFLDG00178">
    <property type="entry name" value="enolase"/>
    <property type="match status" value="1"/>
</dbReference>
<dbReference type="OrthoDB" id="9804716at2"/>
<comment type="catalytic activity">
    <reaction evidence="12">
        <text>(2R)-2-phosphoglycerate = phosphoenolpyruvate + H2O</text>
        <dbReference type="Rhea" id="RHEA:10164"/>
        <dbReference type="ChEBI" id="CHEBI:15377"/>
        <dbReference type="ChEBI" id="CHEBI:58289"/>
        <dbReference type="ChEBI" id="CHEBI:58702"/>
        <dbReference type="EC" id="4.2.1.11"/>
    </reaction>
</comment>
<sequence>MSLAITSVHGRQVLDSRGNPTVEVDIRLEDGTLGRAIVPSGASTGAHEAVELRDGDADEWVGKGVSKAVRNVNEVLADALIDLDATDQAAVDRAMLELDGTDNKSKLGANAILACSLATAHAAAKASYLPLFRYLGGVGAVTLPAPMMNIINGGEHASNGIDIQEFMVMPLGFDTFSDGLRAGVETFHHLKKVLASKGYSTNVGDEGGFAPDLKSTDEAMEVILQAIENAGYAPGDQIKLALDCASTEFYKNGAYHIEGKELSSEGMIEYLAKLAEKYPVCSIEDGLAEDDWDGWKKLTDALGDDVQLVGDDLFVTNSSRLADGIEQGVGNSILVKVNQIGTLTETIEAVQMAYRNGYTAVMSHRSGESEDTTIADLAVALNTGQIKTGSASRTDRIAKYNQLLRIEEMLGENAEYGGTI</sequence>
<dbReference type="GO" id="GO:0009986">
    <property type="term" value="C:cell surface"/>
    <property type="evidence" value="ECO:0007669"/>
    <property type="project" value="UniProtKB-SubCell"/>
</dbReference>
<feature type="binding site" evidence="12">
    <location>
        <position position="164"/>
    </location>
    <ligand>
        <name>(2R)-2-phosphoglycerate</name>
        <dbReference type="ChEBI" id="CHEBI:58289"/>
    </ligand>
</feature>
<feature type="binding site" evidence="12">
    <location>
        <position position="387"/>
    </location>
    <ligand>
        <name>(2R)-2-phosphoglycerate</name>
        <dbReference type="ChEBI" id="CHEBI:58289"/>
    </ligand>
</feature>
<evidence type="ECO:0000256" key="4">
    <source>
        <dbReference type="ARBA" id="ARBA00017068"/>
    </source>
</evidence>
<keyword evidence="9 12" id="KW-0324">Glycolysis</keyword>
<dbReference type="InterPro" id="IPR000941">
    <property type="entry name" value="Enolase"/>
</dbReference>
<dbReference type="InterPro" id="IPR036849">
    <property type="entry name" value="Enolase-like_C_sf"/>
</dbReference>
<feature type="binding site" evidence="12">
    <location>
        <position position="336"/>
    </location>
    <ligand>
        <name>(2R)-2-phosphoglycerate</name>
        <dbReference type="ChEBI" id="CHEBI:58289"/>
    </ligand>
</feature>
<evidence type="ECO:0000259" key="17">
    <source>
        <dbReference type="SMART" id="SM01193"/>
    </source>
</evidence>
<dbReference type="NCBIfam" id="TIGR01060">
    <property type="entry name" value="eno"/>
    <property type="match status" value="1"/>
</dbReference>
<comment type="subcellular location">
    <subcellularLocation>
        <location evidence="12">Cytoplasm</location>
    </subcellularLocation>
    <subcellularLocation>
        <location evidence="12">Secreted</location>
    </subcellularLocation>
    <subcellularLocation>
        <location evidence="12">Cell surface</location>
    </subcellularLocation>
    <text evidence="12">Fractions of enolase are present in both the cytoplasm and on the cell surface.</text>
</comment>
<dbReference type="PRINTS" id="PR00148">
    <property type="entry name" value="ENOLASE"/>
</dbReference>
<comment type="function">
    <text evidence="11 12">Catalyzes the reversible conversion of 2-phosphoglycerate (2-PG) into phosphoenolpyruvate (PEP). It is essential for the degradation of carbohydrates via glycolysis.</text>
</comment>
<evidence type="ECO:0000256" key="12">
    <source>
        <dbReference type="HAMAP-Rule" id="MF_00318"/>
    </source>
</evidence>
<evidence type="ECO:0000256" key="10">
    <source>
        <dbReference type="ARBA" id="ARBA00023239"/>
    </source>
</evidence>
<keyword evidence="7 12" id="KW-0479">Metal-binding</keyword>
<dbReference type="EMBL" id="CP036265">
    <property type="protein sequence ID" value="QDT13978.1"/>
    <property type="molecule type" value="Genomic_DNA"/>
</dbReference>
<organism evidence="18 19">
    <name type="scientific">Alienimonas californiensis</name>
    <dbReference type="NCBI Taxonomy" id="2527989"/>
    <lineage>
        <taxon>Bacteria</taxon>
        <taxon>Pseudomonadati</taxon>
        <taxon>Planctomycetota</taxon>
        <taxon>Planctomycetia</taxon>
        <taxon>Planctomycetales</taxon>
        <taxon>Planctomycetaceae</taxon>
        <taxon>Alienimonas</taxon>
    </lineage>
</organism>
<accession>A0A517P3M8</accession>
<dbReference type="InterPro" id="IPR020811">
    <property type="entry name" value="Enolase_N"/>
</dbReference>
<dbReference type="RefSeq" id="WP_145356596.1">
    <property type="nucleotide sequence ID" value="NZ_CP036265.1"/>
</dbReference>
<dbReference type="GO" id="GO:0000287">
    <property type="term" value="F:magnesium ion binding"/>
    <property type="evidence" value="ECO:0007669"/>
    <property type="project" value="UniProtKB-UniRule"/>
</dbReference>
<feature type="binding site" evidence="14">
    <location>
        <position position="311"/>
    </location>
    <ligand>
        <name>substrate</name>
    </ligand>
</feature>
<dbReference type="GO" id="GO:0000015">
    <property type="term" value="C:phosphopyruvate hydratase complex"/>
    <property type="evidence" value="ECO:0007669"/>
    <property type="project" value="InterPro"/>
</dbReference>
<evidence type="ECO:0000256" key="14">
    <source>
        <dbReference type="PIRSR" id="PIRSR001400-2"/>
    </source>
</evidence>
<evidence type="ECO:0000256" key="7">
    <source>
        <dbReference type="ARBA" id="ARBA00022723"/>
    </source>
</evidence>
<evidence type="ECO:0000256" key="5">
    <source>
        <dbReference type="ARBA" id="ARBA00022490"/>
    </source>
</evidence>
<comment type="similarity">
    <text evidence="2 12">Belongs to the enolase family.</text>
</comment>
<dbReference type="InterPro" id="IPR020809">
    <property type="entry name" value="Enolase_CS"/>
</dbReference>
<dbReference type="SUPFAM" id="SSF54826">
    <property type="entry name" value="Enolase N-terminal domain-like"/>
    <property type="match status" value="1"/>
</dbReference>
<dbReference type="PIRSF" id="PIRSF001400">
    <property type="entry name" value="Enolase"/>
    <property type="match status" value="1"/>
</dbReference>
<dbReference type="InterPro" id="IPR020810">
    <property type="entry name" value="Enolase_C"/>
</dbReference>
<feature type="active site" description="Proton donor" evidence="12 13">
    <location>
        <position position="206"/>
    </location>
</feature>